<dbReference type="PANTHER" id="PTHR11893:SF40">
    <property type="entry name" value="INNEXIN SHAKING-B"/>
    <property type="match status" value="1"/>
</dbReference>
<keyword evidence="9 12" id="KW-0406">Ion transport</keyword>
<evidence type="ECO:0000256" key="9">
    <source>
        <dbReference type="ARBA" id="ARBA00023065"/>
    </source>
</evidence>
<keyword evidence="7" id="KW-0965">Cell junction</keyword>
<comment type="subcellular location">
    <subcellularLocation>
        <location evidence="1">Cell junction</location>
        <location evidence="1">Gap junction</location>
    </subcellularLocation>
    <subcellularLocation>
        <location evidence="2 12">Cell membrane</location>
        <topology evidence="2 12">Multi-pass membrane protein</topology>
    </subcellularLocation>
</comment>
<feature type="transmembrane region" description="Helical" evidence="12">
    <location>
        <begin position="25"/>
        <end position="44"/>
    </location>
</feature>
<dbReference type="Proteomes" id="UP001497382">
    <property type="component" value="Unassembled WGS sequence"/>
</dbReference>
<dbReference type="GO" id="GO:0034220">
    <property type="term" value="P:monoatomic ion transmembrane transport"/>
    <property type="evidence" value="ECO:0007669"/>
    <property type="project" value="UniProtKB-KW"/>
</dbReference>
<dbReference type="InterPro" id="IPR000990">
    <property type="entry name" value="Innexin"/>
</dbReference>
<keyword evidence="5 12" id="KW-0812">Transmembrane</keyword>
<keyword evidence="11 12" id="KW-0407">Ion channel</keyword>
<dbReference type="GO" id="GO:0005243">
    <property type="term" value="F:gap junction channel activity"/>
    <property type="evidence" value="ECO:0007669"/>
    <property type="project" value="TreeGrafter"/>
</dbReference>
<dbReference type="GO" id="GO:0005921">
    <property type="term" value="C:gap junction"/>
    <property type="evidence" value="ECO:0007669"/>
    <property type="project" value="UniProtKB-SubCell"/>
</dbReference>
<keyword evidence="15" id="KW-1185">Reference proteome</keyword>
<feature type="transmembrane region" description="Helical" evidence="12">
    <location>
        <begin position="247"/>
        <end position="272"/>
    </location>
</feature>
<evidence type="ECO:0000256" key="12">
    <source>
        <dbReference type="RuleBase" id="RU010713"/>
    </source>
</evidence>
<evidence type="ECO:0000256" key="11">
    <source>
        <dbReference type="ARBA" id="ARBA00023303"/>
    </source>
</evidence>
<feature type="region of interest" description="Disordered" evidence="13">
    <location>
        <begin position="343"/>
        <end position="370"/>
    </location>
</feature>
<accession>A0AAV1Z4J7</accession>
<comment type="similarity">
    <text evidence="12">Belongs to the pannexin family.</text>
</comment>
<proteinExistence type="inferred from homology"/>
<evidence type="ECO:0000256" key="1">
    <source>
        <dbReference type="ARBA" id="ARBA00004610"/>
    </source>
</evidence>
<dbReference type="AlphaFoldDB" id="A0AAV1Z4J7"/>
<evidence type="ECO:0000256" key="13">
    <source>
        <dbReference type="SAM" id="MobiDB-lite"/>
    </source>
</evidence>
<evidence type="ECO:0000313" key="15">
    <source>
        <dbReference type="Proteomes" id="UP001497382"/>
    </source>
</evidence>
<protein>
    <recommendedName>
        <fullName evidence="12">Innexin</fullName>
    </recommendedName>
</protein>
<evidence type="ECO:0000256" key="4">
    <source>
        <dbReference type="ARBA" id="ARBA00022475"/>
    </source>
</evidence>
<comment type="caution">
    <text evidence="12">Lacks conserved residue(s) required for the propagation of feature annotation.</text>
</comment>
<evidence type="ECO:0000256" key="7">
    <source>
        <dbReference type="ARBA" id="ARBA00022949"/>
    </source>
</evidence>
<dbReference type="PANTHER" id="PTHR11893">
    <property type="entry name" value="INNEXIN"/>
    <property type="match status" value="1"/>
</dbReference>
<evidence type="ECO:0000313" key="14">
    <source>
        <dbReference type="EMBL" id="CAL1266326.1"/>
    </source>
</evidence>
<evidence type="ECO:0000256" key="8">
    <source>
        <dbReference type="ARBA" id="ARBA00022989"/>
    </source>
</evidence>
<gene>
    <name evidence="12" type="primary">inx</name>
    <name evidence="14" type="ORF">LARSCL_LOCUS3032</name>
</gene>
<evidence type="ECO:0000256" key="5">
    <source>
        <dbReference type="ARBA" id="ARBA00022692"/>
    </source>
</evidence>
<keyword evidence="8 12" id="KW-1133">Transmembrane helix</keyword>
<organism evidence="14 15">
    <name type="scientific">Larinioides sclopetarius</name>
    <dbReference type="NCBI Taxonomy" id="280406"/>
    <lineage>
        <taxon>Eukaryota</taxon>
        <taxon>Metazoa</taxon>
        <taxon>Ecdysozoa</taxon>
        <taxon>Arthropoda</taxon>
        <taxon>Chelicerata</taxon>
        <taxon>Arachnida</taxon>
        <taxon>Araneae</taxon>
        <taxon>Araneomorphae</taxon>
        <taxon>Entelegynae</taxon>
        <taxon>Araneoidea</taxon>
        <taxon>Araneidae</taxon>
        <taxon>Larinioides</taxon>
    </lineage>
</organism>
<dbReference type="EMBL" id="CAXIEN010000023">
    <property type="protein sequence ID" value="CAL1266326.1"/>
    <property type="molecule type" value="Genomic_DNA"/>
</dbReference>
<keyword evidence="6" id="KW-0303">Gap junction</keyword>
<reference evidence="14 15" key="1">
    <citation type="submission" date="2024-04" db="EMBL/GenBank/DDBJ databases">
        <authorList>
            <person name="Rising A."/>
            <person name="Reimegard J."/>
            <person name="Sonavane S."/>
            <person name="Akerstrom W."/>
            <person name="Nylinder S."/>
            <person name="Hedman E."/>
            <person name="Kallberg Y."/>
        </authorList>
    </citation>
    <scope>NUCLEOTIDE SEQUENCE [LARGE SCALE GENOMIC DNA]</scope>
</reference>
<dbReference type="PROSITE" id="PS51013">
    <property type="entry name" value="PANNEXIN"/>
    <property type="match status" value="1"/>
</dbReference>
<keyword evidence="10 12" id="KW-0472">Membrane</keyword>
<name>A0AAV1Z4J7_9ARAC</name>
<dbReference type="Pfam" id="PF00876">
    <property type="entry name" value="Innexin"/>
    <property type="match status" value="1"/>
</dbReference>
<evidence type="ECO:0000256" key="2">
    <source>
        <dbReference type="ARBA" id="ARBA00004651"/>
    </source>
</evidence>
<evidence type="ECO:0000256" key="3">
    <source>
        <dbReference type="ARBA" id="ARBA00022448"/>
    </source>
</evidence>
<comment type="function">
    <text evidence="12">Structural component of the gap junctions.</text>
</comment>
<keyword evidence="4" id="KW-1003">Cell membrane</keyword>
<comment type="caution">
    <text evidence="14">The sequence shown here is derived from an EMBL/GenBank/DDBJ whole genome shotgun (WGS) entry which is preliminary data.</text>
</comment>
<keyword evidence="3 12" id="KW-0813">Transport</keyword>
<dbReference type="GO" id="GO:0005886">
    <property type="term" value="C:plasma membrane"/>
    <property type="evidence" value="ECO:0007669"/>
    <property type="project" value="UniProtKB-SubCell"/>
</dbReference>
<evidence type="ECO:0000256" key="10">
    <source>
        <dbReference type="ARBA" id="ARBA00023136"/>
    </source>
</evidence>
<feature type="transmembrane region" description="Helical" evidence="12">
    <location>
        <begin position="106"/>
        <end position="125"/>
    </location>
</feature>
<sequence length="370" mass="43009">MLRNAYVRLVPKKILAENFVFHLHYRWTVILLLICSFIITCRLAKGHSFSCLSAPAYSQEQLETHCYADYVYSLPVQLLKHHAVNSASSIDPVVHGFRRYQEFYPWVNLLFLIHAFNFYLPHLLWKYYDSGYMTRLISGLELAGGKDDKRGFELCYLAKYVLATQGKHKLYTGMYIFCEVLNYSIALSHTLWLVHFFIVTGVPEFLPIQVSTWSDFQKFYFPPTGVCSVTVNKTHHQTTCFLPLNKLYMIMFLFIHAWYIFLTIVSGMVLLYRIILLFPAQRVAVMKFSAPWAEKETLKSLCHRLSYSDWFFLIRFQRVMTDIDFAQMLDKIAIVSACKTCDQNDEDNRSSFISDDGHKELGSSTATSPV</sequence>
<evidence type="ECO:0000256" key="6">
    <source>
        <dbReference type="ARBA" id="ARBA00022868"/>
    </source>
</evidence>